<keyword evidence="2" id="KW-0812">Transmembrane</keyword>
<feature type="transmembrane region" description="Helical" evidence="2">
    <location>
        <begin position="89"/>
        <end position="110"/>
    </location>
</feature>
<dbReference type="PANTHER" id="PTHR38457">
    <property type="entry name" value="REGULATOR ABRB-RELATED"/>
    <property type="match status" value="1"/>
</dbReference>
<sequence length="387" mass="41096">MITKSIRSQPARILVSLLSAIIGGVLFEWLHIPVPWLLGPMVAALIGSSVWKEGYHWPMSVRNASMITVGYTMGLAMTGEALREIGSQLPYMVIMTALLLLYCACIAYVVSKLSKSDYKTALMSSIPGGLSQVLILAEETKGINITVVTVTQVMRLMMIVICVPLLVYSPFLGLAEGAGNEAAASEPLAAATAEAASWSGLFPNVLLFAAVSIVFAFAGQKLKLPTAFLLGPLIGASLLQFLGVHGPALPNGMINAAQLSIGIYVGLMLKPAKLPNKLRTITLAAFSGMLLIAGAIGLSLLLTKLEPVSLATALLSLAPGGMDQMGVIAHAVDADLSMVTGYQLFRIFFILFIVPLLWRFLFKPGPSRRSGEELKTRDAGGDAHNTE</sequence>
<feature type="transmembrane region" description="Helical" evidence="2">
    <location>
        <begin position="195"/>
        <end position="217"/>
    </location>
</feature>
<feature type="transmembrane region" description="Helical" evidence="2">
    <location>
        <begin position="248"/>
        <end position="269"/>
    </location>
</feature>
<evidence type="ECO:0000313" key="4">
    <source>
        <dbReference type="Proteomes" id="UP000266482"/>
    </source>
</evidence>
<comment type="caution">
    <text evidence="3">The sequence shown here is derived from an EMBL/GenBank/DDBJ whole genome shotgun (WGS) entry which is preliminary data.</text>
</comment>
<accession>A0A3A1VM06</accession>
<gene>
    <name evidence="3" type="ORF">D3P08_05220</name>
</gene>
<evidence type="ECO:0000256" key="1">
    <source>
        <dbReference type="SAM" id="MobiDB-lite"/>
    </source>
</evidence>
<feature type="transmembrane region" description="Helical" evidence="2">
    <location>
        <begin position="156"/>
        <end position="175"/>
    </location>
</feature>
<feature type="region of interest" description="Disordered" evidence="1">
    <location>
        <begin position="367"/>
        <end position="387"/>
    </location>
</feature>
<feature type="transmembrane region" description="Helical" evidence="2">
    <location>
        <begin position="12"/>
        <end position="30"/>
    </location>
</feature>
<organism evidence="3 4">
    <name type="scientific">Paenibacillus nanensis</name>
    <dbReference type="NCBI Taxonomy" id="393251"/>
    <lineage>
        <taxon>Bacteria</taxon>
        <taxon>Bacillati</taxon>
        <taxon>Bacillota</taxon>
        <taxon>Bacilli</taxon>
        <taxon>Bacillales</taxon>
        <taxon>Paenibacillaceae</taxon>
        <taxon>Paenibacillus</taxon>
    </lineage>
</organism>
<feature type="transmembrane region" description="Helical" evidence="2">
    <location>
        <begin position="281"/>
        <end position="302"/>
    </location>
</feature>
<dbReference type="GO" id="GO:0016020">
    <property type="term" value="C:membrane"/>
    <property type="evidence" value="ECO:0007669"/>
    <property type="project" value="InterPro"/>
</dbReference>
<feature type="transmembrane region" description="Helical" evidence="2">
    <location>
        <begin position="344"/>
        <end position="362"/>
    </location>
</feature>
<keyword evidence="2" id="KW-0472">Membrane</keyword>
<feature type="compositionally biased region" description="Basic and acidic residues" evidence="1">
    <location>
        <begin position="369"/>
        <end position="387"/>
    </location>
</feature>
<dbReference type="EMBL" id="QXQA01000002">
    <property type="protein sequence ID" value="RIX59543.1"/>
    <property type="molecule type" value="Genomic_DNA"/>
</dbReference>
<proteinExistence type="predicted"/>
<dbReference type="PANTHER" id="PTHR38457:SF1">
    <property type="entry name" value="REGULATOR ABRB-RELATED"/>
    <property type="match status" value="1"/>
</dbReference>
<dbReference type="InterPro" id="IPR007820">
    <property type="entry name" value="AbrB_fam"/>
</dbReference>
<reference evidence="3 4" key="1">
    <citation type="submission" date="2018-09" db="EMBL/GenBank/DDBJ databases">
        <title>Paenibacillus aracenensis nov. sp. isolated from a cave in southern Spain.</title>
        <authorList>
            <person name="Jurado V."/>
            <person name="Gutierrez-Patricio S."/>
            <person name="Gonzalez-Pimentel J.L."/>
            <person name="Miller A.Z."/>
            <person name="Laiz L."/>
            <person name="Saiz-Jimenez C."/>
        </authorList>
    </citation>
    <scope>NUCLEOTIDE SEQUENCE [LARGE SCALE GENOMIC DNA]</scope>
    <source>
        <strain evidence="3 4">DSM 22867</strain>
    </source>
</reference>
<dbReference type="NCBIfam" id="TIGR03082">
    <property type="entry name" value="Gneg_AbrB_dup"/>
    <property type="match status" value="2"/>
</dbReference>
<dbReference type="AlphaFoldDB" id="A0A3A1VM06"/>
<dbReference type="RefSeq" id="WP_119598374.1">
    <property type="nucleotide sequence ID" value="NZ_QXQA01000002.1"/>
</dbReference>
<dbReference type="GO" id="GO:0010468">
    <property type="term" value="P:regulation of gene expression"/>
    <property type="evidence" value="ECO:0007669"/>
    <property type="project" value="InterPro"/>
</dbReference>
<feature type="transmembrane region" description="Helical" evidence="2">
    <location>
        <begin position="224"/>
        <end position="242"/>
    </location>
</feature>
<dbReference type="Proteomes" id="UP000266482">
    <property type="component" value="Unassembled WGS sequence"/>
</dbReference>
<keyword evidence="4" id="KW-1185">Reference proteome</keyword>
<protein>
    <submittedName>
        <fullName evidence="3">AbrB family transcriptional regulator</fullName>
    </submittedName>
</protein>
<dbReference type="PIRSF" id="PIRSF038991">
    <property type="entry name" value="Protein_AbrB"/>
    <property type="match status" value="1"/>
</dbReference>
<evidence type="ECO:0000256" key="2">
    <source>
        <dbReference type="SAM" id="Phobius"/>
    </source>
</evidence>
<name>A0A3A1VM06_9BACL</name>
<keyword evidence="2" id="KW-1133">Transmembrane helix</keyword>
<dbReference type="Pfam" id="PF05145">
    <property type="entry name" value="AbrB"/>
    <property type="match status" value="1"/>
</dbReference>
<dbReference type="OrthoDB" id="5460360at2"/>
<dbReference type="InterPro" id="IPR017516">
    <property type="entry name" value="AbrB_dup"/>
</dbReference>
<evidence type="ECO:0000313" key="3">
    <source>
        <dbReference type="EMBL" id="RIX59543.1"/>
    </source>
</evidence>